<gene>
    <name evidence="3" type="ORF">NAF29_06535</name>
</gene>
<dbReference type="PANTHER" id="PTHR30383">
    <property type="entry name" value="THIOESTERASE 1/PROTEASE 1/LYSOPHOSPHOLIPASE L1"/>
    <property type="match status" value="1"/>
</dbReference>
<keyword evidence="1" id="KW-0732">Signal</keyword>
<dbReference type="EMBL" id="JAMQGP010000002">
    <property type="protein sequence ID" value="MCM2679325.1"/>
    <property type="molecule type" value="Genomic_DNA"/>
</dbReference>
<comment type="caution">
    <text evidence="3">The sequence shown here is derived from an EMBL/GenBank/DDBJ whole genome shotgun (WGS) entry which is preliminary data.</text>
</comment>
<dbReference type="AlphaFoldDB" id="A0AA41W5Y7"/>
<dbReference type="PROSITE" id="PS01098">
    <property type="entry name" value="LIPASE_GDSL_SER"/>
    <property type="match status" value="1"/>
</dbReference>
<keyword evidence="4" id="KW-1185">Reference proteome</keyword>
<proteinExistence type="predicted"/>
<sequence>MFKSLVCCLVVIFSCLAQTAYAKTILVFGDSLSAGYGLEPHQAWPIQLAERWKTSTPQLKLVNASVSGETTQGGVIRLPSALRAHQPDLVLIELGANDGLRGYKIPSVRQNLELMIQKSIDSGATVVLAEIMIPPNYGPRYTQSFTRMYADLAQQFNIALMPFFLIDIAPNQQLMQPDGLHPNLAAQPKIADFIAPFLLANINE</sequence>
<feature type="signal peptide" evidence="1">
    <location>
        <begin position="1"/>
        <end position="22"/>
    </location>
</feature>
<dbReference type="SUPFAM" id="SSF52266">
    <property type="entry name" value="SGNH hydrolase"/>
    <property type="match status" value="1"/>
</dbReference>
<feature type="chain" id="PRO_5041227952" evidence="1">
    <location>
        <begin position="23"/>
        <end position="204"/>
    </location>
</feature>
<dbReference type="InterPro" id="IPR036514">
    <property type="entry name" value="SGNH_hydro_sf"/>
</dbReference>
<evidence type="ECO:0000313" key="4">
    <source>
        <dbReference type="Proteomes" id="UP001165393"/>
    </source>
</evidence>
<dbReference type="InterPro" id="IPR013830">
    <property type="entry name" value="SGNH_hydro"/>
</dbReference>
<accession>A0AA41W5Y7</accession>
<feature type="domain" description="SGNH hydrolase-type esterase" evidence="2">
    <location>
        <begin position="27"/>
        <end position="185"/>
    </location>
</feature>
<evidence type="ECO:0000259" key="2">
    <source>
        <dbReference type="Pfam" id="PF13472"/>
    </source>
</evidence>
<organism evidence="3 4">
    <name type="scientific">Echinimonas agarilytica</name>
    <dbReference type="NCBI Taxonomy" id="1215918"/>
    <lineage>
        <taxon>Bacteria</taxon>
        <taxon>Pseudomonadati</taxon>
        <taxon>Pseudomonadota</taxon>
        <taxon>Gammaproteobacteria</taxon>
        <taxon>Alteromonadales</taxon>
        <taxon>Echinimonadaceae</taxon>
        <taxon>Echinimonas</taxon>
    </lineage>
</organism>
<evidence type="ECO:0000256" key="1">
    <source>
        <dbReference type="SAM" id="SignalP"/>
    </source>
</evidence>
<dbReference type="InterPro" id="IPR008265">
    <property type="entry name" value="Lipase_GDSL_AS"/>
</dbReference>
<dbReference type="Pfam" id="PF13472">
    <property type="entry name" value="Lipase_GDSL_2"/>
    <property type="match status" value="1"/>
</dbReference>
<evidence type="ECO:0000313" key="3">
    <source>
        <dbReference type="EMBL" id="MCM2679325.1"/>
    </source>
</evidence>
<dbReference type="CDD" id="cd01822">
    <property type="entry name" value="Lysophospholipase_L1_like"/>
    <property type="match status" value="1"/>
</dbReference>
<dbReference type="GO" id="GO:0006629">
    <property type="term" value="P:lipid metabolic process"/>
    <property type="evidence" value="ECO:0007669"/>
    <property type="project" value="InterPro"/>
</dbReference>
<protein>
    <submittedName>
        <fullName evidence="3">Arylesterase</fullName>
    </submittedName>
</protein>
<dbReference type="Proteomes" id="UP001165393">
    <property type="component" value="Unassembled WGS sequence"/>
</dbReference>
<dbReference type="Gene3D" id="3.40.50.1110">
    <property type="entry name" value="SGNH hydrolase"/>
    <property type="match status" value="1"/>
</dbReference>
<name>A0AA41W5Y7_9GAMM</name>
<reference evidence="3 4" key="1">
    <citation type="journal article" date="2013" name="Antonie Van Leeuwenhoek">
        <title>Echinimonas agarilytica gen. nov., sp. nov., a new gammaproteobacterium isolated from the sea urchin Strongylocentrotus intermedius.</title>
        <authorList>
            <person name="Nedashkovskaya O.I."/>
            <person name="Stenkova A.M."/>
            <person name="Zhukova N.V."/>
            <person name="Van Trappen S."/>
            <person name="Lee J.S."/>
            <person name="Kim S.B."/>
        </authorList>
    </citation>
    <scope>NUCLEOTIDE SEQUENCE [LARGE SCALE GENOMIC DNA]</scope>
    <source>
        <strain evidence="3 4">KMM 6351</strain>
    </source>
</reference>
<dbReference type="InterPro" id="IPR051532">
    <property type="entry name" value="Ester_Hydrolysis_Enzymes"/>
</dbReference>
<dbReference type="RefSeq" id="WP_251260676.1">
    <property type="nucleotide sequence ID" value="NZ_JAMQGP010000002.1"/>
</dbReference>
<dbReference type="PROSITE" id="PS51257">
    <property type="entry name" value="PROKAR_LIPOPROTEIN"/>
    <property type="match status" value="1"/>
</dbReference>
<dbReference type="GO" id="GO:0004622">
    <property type="term" value="F:phosphatidylcholine lysophospholipase activity"/>
    <property type="evidence" value="ECO:0007669"/>
    <property type="project" value="TreeGrafter"/>
</dbReference>
<dbReference type="PANTHER" id="PTHR30383:SF24">
    <property type="entry name" value="THIOESTERASE 1_PROTEASE 1_LYSOPHOSPHOLIPASE L1"/>
    <property type="match status" value="1"/>
</dbReference>